<keyword evidence="2" id="KW-1185">Reference proteome</keyword>
<protein>
    <submittedName>
        <fullName evidence="1">Uncharacterized protein DUF2851</fullName>
    </submittedName>
</protein>
<evidence type="ECO:0000313" key="1">
    <source>
        <dbReference type="EMBL" id="RMA56712.1"/>
    </source>
</evidence>
<organism evidence="1 2">
    <name type="scientific">Ulvibacter antarcticus</name>
    <dbReference type="NCBI Taxonomy" id="442714"/>
    <lineage>
        <taxon>Bacteria</taxon>
        <taxon>Pseudomonadati</taxon>
        <taxon>Bacteroidota</taxon>
        <taxon>Flavobacteriia</taxon>
        <taxon>Flavobacteriales</taxon>
        <taxon>Flavobacteriaceae</taxon>
        <taxon>Ulvibacter</taxon>
    </lineage>
</organism>
<gene>
    <name evidence="1" type="ORF">BXY75_3223</name>
</gene>
<sequence length="434" mass="50416">MKEDFLHYVWKFQKFDTRNVKTTNGEAIHIKKVGDHNTNSGPDFFNAKLTIGSQLWAGNVELHLKSSDWYEHRHEEDVAYENVILHVVWEHDTEIFRKNNTVIPTLVLEGIIASETLENYHRLFTKKHNWINCEQEFHLVDDFILKHWLERLYVERLEAKSEVILSHLKQCNSNWEALLFRLLCKNFGLKVNGEAFLSVAQSVDFSVVQKCCSTQKQLESLLMGQAGLLEEAKDDIYYKLLQKEYGFIKNKFRLNNSNVIRPKFFRLRPPNFPTIRLSQLASLYSISKQLFSKLIENPSEDTSEKTIKQLYSILTISAHSYWDTHYNFGVTSEKKEKKLTKKFIDLLLINTILPLKFCYAKTIGKEVSEEILTLAMILVKEDNMVVEKFNKLKQVAKNAMESQALLQLKSNYCEKAKCLECAIGNVVLGSNFGN</sequence>
<accession>A0A3L9YQE3</accession>
<dbReference type="Proteomes" id="UP000271339">
    <property type="component" value="Unassembled WGS sequence"/>
</dbReference>
<dbReference type="RefSeq" id="WP_121908753.1">
    <property type="nucleotide sequence ID" value="NZ_REFC01000016.1"/>
</dbReference>
<dbReference type="InterPro" id="IPR021272">
    <property type="entry name" value="DUF2851"/>
</dbReference>
<dbReference type="OrthoDB" id="1005072at2"/>
<reference evidence="1 2" key="1">
    <citation type="submission" date="2018-10" db="EMBL/GenBank/DDBJ databases">
        <title>Genomic Encyclopedia of Archaeal and Bacterial Type Strains, Phase II (KMG-II): from individual species to whole genera.</title>
        <authorList>
            <person name="Goeker M."/>
        </authorList>
    </citation>
    <scope>NUCLEOTIDE SEQUENCE [LARGE SCALE GENOMIC DNA]</scope>
    <source>
        <strain evidence="1 2">DSM 23424</strain>
    </source>
</reference>
<comment type="caution">
    <text evidence="1">The sequence shown here is derived from an EMBL/GenBank/DDBJ whole genome shotgun (WGS) entry which is preliminary data.</text>
</comment>
<evidence type="ECO:0000313" key="2">
    <source>
        <dbReference type="Proteomes" id="UP000271339"/>
    </source>
</evidence>
<dbReference type="AlphaFoldDB" id="A0A3L9YQE3"/>
<name>A0A3L9YQE3_9FLAO</name>
<dbReference type="EMBL" id="REFC01000016">
    <property type="protein sequence ID" value="RMA56712.1"/>
    <property type="molecule type" value="Genomic_DNA"/>
</dbReference>
<dbReference type="Pfam" id="PF11013">
    <property type="entry name" value="DUF2851"/>
    <property type="match status" value="1"/>
</dbReference>
<proteinExistence type="predicted"/>